<feature type="compositionally biased region" description="Acidic residues" evidence="1">
    <location>
        <begin position="50"/>
        <end position="61"/>
    </location>
</feature>
<feature type="compositionally biased region" description="Low complexity" evidence="1">
    <location>
        <begin position="27"/>
        <end position="40"/>
    </location>
</feature>
<feature type="region of interest" description="Disordered" evidence="1">
    <location>
        <begin position="21"/>
        <end position="64"/>
    </location>
</feature>
<feature type="chain" id="PRO_5039054087" description="DUF3798 domain-containing protein" evidence="2">
    <location>
        <begin position="18"/>
        <end position="407"/>
    </location>
</feature>
<dbReference type="PROSITE" id="PS51257">
    <property type="entry name" value="PROKAR_LIPOPROTEIN"/>
    <property type="match status" value="1"/>
</dbReference>
<comment type="caution">
    <text evidence="3">The sequence shown here is derived from an EMBL/GenBank/DDBJ whole genome shotgun (WGS) entry which is preliminary data.</text>
</comment>
<organism evidence="3 4">
    <name type="scientific">[Clostridium] clostridioforme 90A8</name>
    <dbReference type="NCBI Taxonomy" id="999408"/>
    <lineage>
        <taxon>Bacteria</taxon>
        <taxon>Bacillati</taxon>
        <taxon>Bacillota</taxon>
        <taxon>Clostridia</taxon>
        <taxon>Lachnospirales</taxon>
        <taxon>Lachnospiraceae</taxon>
        <taxon>Enterocloster</taxon>
    </lineage>
</organism>
<dbReference type="AlphaFoldDB" id="A0A0E2HQV0"/>
<dbReference type="Proteomes" id="UP000013085">
    <property type="component" value="Unassembled WGS sequence"/>
</dbReference>
<evidence type="ECO:0000256" key="2">
    <source>
        <dbReference type="SAM" id="SignalP"/>
    </source>
</evidence>
<proteinExistence type="predicted"/>
<dbReference type="HOGENOM" id="CLU_705475_0_0_9"/>
<evidence type="ECO:0000256" key="1">
    <source>
        <dbReference type="SAM" id="MobiDB-lite"/>
    </source>
</evidence>
<gene>
    <name evidence="3" type="ORF">HMPREF1090_01692</name>
</gene>
<accession>A0A0E2HQV0</accession>
<dbReference type="EMBL" id="AGYR01000014">
    <property type="protein sequence ID" value="ENZ17392.1"/>
    <property type="molecule type" value="Genomic_DNA"/>
</dbReference>
<evidence type="ECO:0008006" key="5">
    <source>
        <dbReference type="Google" id="ProtNLM"/>
    </source>
</evidence>
<dbReference type="RefSeq" id="WP_002595515.1">
    <property type="nucleotide sequence ID" value="NZ_KB851018.1"/>
</dbReference>
<feature type="signal peptide" evidence="2">
    <location>
        <begin position="1"/>
        <end position="17"/>
    </location>
</feature>
<sequence>MRKRILCTVLAASMALAACGSPASTQTTAVSGTEEASSTESETRTTGEQENQDTTEAETEASGEPYKIGIVTPTLTVSEDEFRGAQEMVQRYPDLVVHKTLPENFATDKEGCISVVTSLADDPEMKYILFNNGMEGIVPAFQTIREKRPDIVTMVTSNDDPKLLNDYADISINTDWIRRGETIPTKAHDMGAKTFIHYSFPTHMAAESKSKRRDVMKETCEKLGMTWVEETTPDPQTGNGTAAMLQFLREDIPRKIEQYGPDTNIFGTNCPMYDVILDEAFKEKFIVAEQCCPTPTQAYPTVLNLEITEEDLGDYSKINNLIAEKAREAGMSGRLSGWAMPSSVYIPQLQVELAKYMHDNNLSPEDVLDREFLNQFTSEHMPVAADFQVAGEGLEHYYMLLLEDIYY</sequence>
<dbReference type="Pfam" id="PF12683">
    <property type="entry name" value="DUF3798"/>
    <property type="match status" value="1"/>
</dbReference>
<dbReference type="PATRIC" id="fig|999408.3.peg.1821"/>
<dbReference type="Gene3D" id="3.40.50.11390">
    <property type="match status" value="1"/>
</dbReference>
<keyword evidence="2" id="KW-0732">Signal</keyword>
<evidence type="ECO:0000313" key="3">
    <source>
        <dbReference type="EMBL" id="ENZ17392.1"/>
    </source>
</evidence>
<evidence type="ECO:0000313" key="4">
    <source>
        <dbReference type="Proteomes" id="UP000013085"/>
    </source>
</evidence>
<name>A0A0E2HQV0_9FIRM</name>
<dbReference type="Gene3D" id="3.40.50.11400">
    <property type="match status" value="1"/>
</dbReference>
<protein>
    <recommendedName>
        <fullName evidence="5">DUF3798 domain-containing protein</fullName>
    </recommendedName>
</protein>
<reference evidence="3 4" key="1">
    <citation type="submission" date="2013-01" db="EMBL/GenBank/DDBJ databases">
        <title>The Genome Sequence of Clostridium clostridioforme 90A8.</title>
        <authorList>
            <consortium name="The Broad Institute Genome Sequencing Platform"/>
            <person name="Earl A."/>
            <person name="Ward D."/>
            <person name="Feldgarden M."/>
            <person name="Gevers D."/>
            <person name="Courvalin P."/>
            <person name="Lambert T."/>
            <person name="Walker B."/>
            <person name="Young S.K."/>
            <person name="Zeng Q."/>
            <person name="Gargeya S."/>
            <person name="Fitzgerald M."/>
            <person name="Haas B."/>
            <person name="Abouelleil A."/>
            <person name="Alvarado L."/>
            <person name="Arachchi H.M."/>
            <person name="Berlin A.M."/>
            <person name="Chapman S.B."/>
            <person name="Dewar J."/>
            <person name="Goldberg J."/>
            <person name="Griggs A."/>
            <person name="Gujja S."/>
            <person name="Hansen M."/>
            <person name="Howarth C."/>
            <person name="Imamovic A."/>
            <person name="Larimer J."/>
            <person name="McCowan C."/>
            <person name="Murphy C."/>
            <person name="Neiman D."/>
            <person name="Pearson M."/>
            <person name="Priest M."/>
            <person name="Roberts A."/>
            <person name="Saif S."/>
            <person name="Shea T."/>
            <person name="Sisk P."/>
            <person name="Sykes S."/>
            <person name="Wortman J."/>
            <person name="Nusbaum C."/>
            <person name="Birren B."/>
        </authorList>
    </citation>
    <scope>NUCLEOTIDE SEQUENCE [LARGE SCALE GENOMIC DNA]</scope>
    <source>
        <strain evidence="3 4">90A8</strain>
    </source>
</reference>
<dbReference type="InterPro" id="IPR024258">
    <property type="entry name" value="DUF3798"/>
</dbReference>